<proteinExistence type="inferred from homology"/>
<name>A0A967C2D0_9PROT</name>
<feature type="compositionally biased region" description="Polar residues" evidence="2">
    <location>
        <begin position="8"/>
        <end position="31"/>
    </location>
</feature>
<protein>
    <submittedName>
        <fullName evidence="3">Polymer-forming cytoskeletal protein</fullName>
    </submittedName>
</protein>
<dbReference type="EMBL" id="JAAQPH010000001">
    <property type="protein sequence ID" value="NIA66984.1"/>
    <property type="molecule type" value="Genomic_DNA"/>
</dbReference>
<feature type="region of interest" description="Disordered" evidence="2">
    <location>
        <begin position="1"/>
        <end position="31"/>
    </location>
</feature>
<evidence type="ECO:0000313" key="4">
    <source>
        <dbReference type="Proteomes" id="UP000761264"/>
    </source>
</evidence>
<evidence type="ECO:0000256" key="1">
    <source>
        <dbReference type="ARBA" id="ARBA00044755"/>
    </source>
</evidence>
<comment type="similarity">
    <text evidence="1">Belongs to the bactofilin family.</text>
</comment>
<dbReference type="Proteomes" id="UP000761264">
    <property type="component" value="Unassembled WGS sequence"/>
</dbReference>
<accession>A0A967C2D0</accession>
<evidence type="ECO:0000313" key="3">
    <source>
        <dbReference type="EMBL" id="NIA66984.1"/>
    </source>
</evidence>
<keyword evidence="4" id="KW-1185">Reference proteome</keyword>
<dbReference type="PANTHER" id="PTHR35024">
    <property type="entry name" value="HYPOTHETICAL CYTOSOLIC PROTEIN"/>
    <property type="match status" value="1"/>
</dbReference>
<dbReference type="RefSeq" id="WP_167220288.1">
    <property type="nucleotide sequence ID" value="NZ_JAAQPH010000001.1"/>
</dbReference>
<organism evidence="3 4">
    <name type="scientific">Pelagibius litoralis</name>
    <dbReference type="NCBI Taxonomy" id="374515"/>
    <lineage>
        <taxon>Bacteria</taxon>
        <taxon>Pseudomonadati</taxon>
        <taxon>Pseudomonadota</taxon>
        <taxon>Alphaproteobacteria</taxon>
        <taxon>Rhodospirillales</taxon>
        <taxon>Rhodovibrionaceae</taxon>
        <taxon>Pelagibius</taxon>
    </lineage>
</organism>
<gene>
    <name evidence="3" type="ORF">HBA54_00085</name>
</gene>
<dbReference type="InterPro" id="IPR007607">
    <property type="entry name" value="BacA/B"/>
</dbReference>
<comment type="caution">
    <text evidence="3">The sequence shown here is derived from an EMBL/GenBank/DDBJ whole genome shotgun (WGS) entry which is preliminary data.</text>
</comment>
<dbReference type="AlphaFoldDB" id="A0A967C2D0"/>
<evidence type="ECO:0000256" key="2">
    <source>
        <dbReference type="SAM" id="MobiDB-lite"/>
    </source>
</evidence>
<dbReference type="PANTHER" id="PTHR35024:SF4">
    <property type="entry name" value="POLYMER-FORMING CYTOSKELETAL PROTEIN"/>
    <property type="match status" value="1"/>
</dbReference>
<sequence length="165" mass="16580">MFSKTKETNGSPEAVTSTSTEPKRNTGSTSVPSIISADLKITGNLKSDGDIQVDGYVEGDIDSATLTVGEGAQVKGHISCDAVRICGTIDGAVKAKSVVMAKSARVIGDIIHDSLAIEAGAFIEGNIKRLEGASRPSSGSSTSNVSPVSTASTGSTAPAGKPLAS</sequence>
<reference evidence="3" key="1">
    <citation type="submission" date="2020-03" db="EMBL/GenBank/DDBJ databases">
        <title>Genome of Pelagibius litoralis DSM 21314T.</title>
        <authorList>
            <person name="Wang G."/>
        </authorList>
    </citation>
    <scope>NUCLEOTIDE SEQUENCE</scope>
    <source>
        <strain evidence="3">DSM 21314</strain>
    </source>
</reference>
<dbReference type="Pfam" id="PF04519">
    <property type="entry name" value="Bactofilin"/>
    <property type="match status" value="1"/>
</dbReference>
<feature type="compositionally biased region" description="Low complexity" evidence="2">
    <location>
        <begin position="133"/>
        <end position="152"/>
    </location>
</feature>
<feature type="region of interest" description="Disordered" evidence="2">
    <location>
        <begin position="132"/>
        <end position="165"/>
    </location>
</feature>